<dbReference type="AlphaFoldDB" id="A0A150S128"/>
<feature type="region of interest" description="Disordered" evidence="1">
    <location>
        <begin position="79"/>
        <end position="111"/>
    </location>
</feature>
<comment type="caution">
    <text evidence="2">The sequence shown here is derived from an EMBL/GenBank/DDBJ whole genome shotgun (WGS) entry which is preliminary data.</text>
</comment>
<dbReference type="EMBL" id="JEMC01001211">
    <property type="protein sequence ID" value="KYF98836.1"/>
    <property type="molecule type" value="Genomic_DNA"/>
</dbReference>
<evidence type="ECO:0000313" key="2">
    <source>
        <dbReference type="EMBL" id="KYF98836.1"/>
    </source>
</evidence>
<evidence type="ECO:0000313" key="3">
    <source>
        <dbReference type="Proteomes" id="UP000075515"/>
    </source>
</evidence>
<evidence type="ECO:0000256" key="1">
    <source>
        <dbReference type="SAM" id="MobiDB-lite"/>
    </source>
</evidence>
<protein>
    <submittedName>
        <fullName evidence="2">Uncharacterized protein</fullName>
    </submittedName>
</protein>
<reference evidence="2 3" key="1">
    <citation type="submission" date="2014-02" db="EMBL/GenBank/DDBJ databases">
        <title>The small core and large imbalanced accessory genome model reveals a collaborative survival strategy of Sorangium cellulosum strains in nature.</title>
        <authorList>
            <person name="Han K."/>
            <person name="Peng R."/>
            <person name="Blom J."/>
            <person name="Li Y.-Z."/>
        </authorList>
    </citation>
    <scope>NUCLEOTIDE SEQUENCE [LARGE SCALE GENOMIC DNA]</scope>
    <source>
        <strain evidence="2 3">So0149</strain>
    </source>
</reference>
<organism evidence="2 3">
    <name type="scientific">Sorangium cellulosum</name>
    <name type="common">Polyangium cellulosum</name>
    <dbReference type="NCBI Taxonomy" id="56"/>
    <lineage>
        <taxon>Bacteria</taxon>
        <taxon>Pseudomonadati</taxon>
        <taxon>Myxococcota</taxon>
        <taxon>Polyangia</taxon>
        <taxon>Polyangiales</taxon>
        <taxon>Polyangiaceae</taxon>
        <taxon>Sorangium</taxon>
    </lineage>
</organism>
<dbReference type="Proteomes" id="UP000075515">
    <property type="component" value="Unassembled WGS sequence"/>
</dbReference>
<sequence>MIRRAIREEPLPRMPGRDPRGAIVLERCKSWACPAACWSTESHREDASDVEATAAAAPCRISVISRSCSVATSTRVRASGARGTRIQASRSRSARLVERSSPEPLSSASWA</sequence>
<proteinExistence type="predicted"/>
<name>A0A150S128_SORCE</name>
<accession>A0A150S128</accession>
<gene>
    <name evidence="2" type="ORF">BE18_45750</name>
</gene>